<feature type="non-terminal residue" evidence="1">
    <location>
        <position position="1"/>
    </location>
</feature>
<dbReference type="EMBL" id="JAMZIH010005002">
    <property type="protein sequence ID" value="KAJ1676096.1"/>
    <property type="molecule type" value="Genomic_DNA"/>
</dbReference>
<organism evidence="1 2">
    <name type="scientific">Spiromyces aspiralis</name>
    <dbReference type="NCBI Taxonomy" id="68401"/>
    <lineage>
        <taxon>Eukaryota</taxon>
        <taxon>Fungi</taxon>
        <taxon>Fungi incertae sedis</taxon>
        <taxon>Zoopagomycota</taxon>
        <taxon>Kickxellomycotina</taxon>
        <taxon>Kickxellomycetes</taxon>
        <taxon>Kickxellales</taxon>
        <taxon>Kickxellaceae</taxon>
        <taxon>Spiromyces</taxon>
    </lineage>
</organism>
<accession>A0ACC1HK87</accession>
<gene>
    <name evidence="1" type="ORF">EV182_008889</name>
</gene>
<keyword evidence="2" id="KW-1185">Reference proteome</keyword>
<name>A0ACC1HK87_9FUNG</name>
<sequence>GVPHEGEIIPDNTDTQSTEFREKAARMQALVDRLNADDANIMQGSGERAWAKYIERGKLLPRDRVKRLLDPGSPFQELSQSLW</sequence>
<proteinExistence type="predicted"/>
<evidence type="ECO:0000313" key="2">
    <source>
        <dbReference type="Proteomes" id="UP001145114"/>
    </source>
</evidence>
<reference evidence="1" key="1">
    <citation type="submission" date="2022-06" db="EMBL/GenBank/DDBJ databases">
        <title>Phylogenomic reconstructions and comparative analyses of Kickxellomycotina fungi.</title>
        <authorList>
            <person name="Reynolds N.K."/>
            <person name="Stajich J.E."/>
            <person name="Barry K."/>
            <person name="Grigoriev I.V."/>
            <person name="Crous P."/>
            <person name="Smith M.E."/>
        </authorList>
    </citation>
    <scope>NUCLEOTIDE SEQUENCE</scope>
    <source>
        <strain evidence="1">RSA 2271</strain>
    </source>
</reference>
<comment type="caution">
    <text evidence="1">The sequence shown here is derived from an EMBL/GenBank/DDBJ whole genome shotgun (WGS) entry which is preliminary data.</text>
</comment>
<evidence type="ECO:0000313" key="1">
    <source>
        <dbReference type="EMBL" id="KAJ1676096.1"/>
    </source>
</evidence>
<dbReference type="Proteomes" id="UP001145114">
    <property type="component" value="Unassembled WGS sequence"/>
</dbReference>
<feature type="non-terminal residue" evidence="1">
    <location>
        <position position="83"/>
    </location>
</feature>
<protein>
    <submittedName>
        <fullName evidence="1">Uncharacterized protein</fullName>
    </submittedName>
</protein>